<proteinExistence type="predicted"/>
<keyword evidence="3" id="KW-1185">Reference proteome</keyword>
<dbReference type="CDD" id="cd22641">
    <property type="entry name" value="C24-like"/>
    <property type="match status" value="1"/>
</dbReference>
<dbReference type="RefSeq" id="WP_264750081.1">
    <property type="nucleotide sequence ID" value="NZ_JAPDHW010000006.1"/>
</dbReference>
<evidence type="ECO:0000259" key="1">
    <source>
        <dbReference type="Pfam" id="PF21939"/>
    </source>
</evidence>
<sequence>MRLNFKFMQTDGVPLTADLMDQIQEAYTIFNVLGNIAGHLTILSGCEVVGTLVSPGIVAIGGDVLAFEGGTVDQTVFIQQEDITKVFKNQVSKVLIQKKTVKFGNASVTYNWDEFVRIPTLKEMKEAIDSKANQSDLDLVIADIEVLKMKTAPVFNGGVIWAFNRPVDEIPDGWKECLDTRGKTIVGHDPDDNFFDTFGVNVGSKTHQLTAAQLPQLSGTIYTIAPSSDNGSGIISIQNQSTASIGGSSVAYMHKNIRISFGGNQAHNIVQPSRIALFIEPNFQ</sequence>
<evidence type="ECO:0000313" key="3">
    <source>
        <dbReference type="Proteomes" id="UP001163731"/>
    </source>
</evidence>
<organism evidence="2 3">
    <name type="scientific">Chryseobacterium kimseyorum</name>
    <dbReference type="NCBI Taxonomy" id="2984028"/>
    <lineage>
        <taxon>Bacteria</taxon>
        <taxon>Pseudomonadati</taxon>
        <taxon>Bacteroidota</taxon>
        <taxon>Flavobacteriia</taxon>
        <taxon>Flavobacteriales</taxon>
        <taxon>Weeksellaceae</taxon>
        <taxon>Chryseobacterium group</taxon>
        <taxon>Chryseobacterium</taxon>
    </lineage>
</organism>
<dbReference type="InterPro" id="IPR053827">
    <property type="entry name" value="Gp10_C"/>
</dbReference>
<reference evidence="2" key="1">
    <citation type="submission" date="2022-10" db="EMBL/GenBank/DDBJ databases">
        <title>Chryseobacterium babae sp. nov. isolated from the gut of the beetle Oryctes rhinoceros, and Chryseobacterium kimseyorum sp. nov., isolated from a stick insect rearing cage.</title>
        <authorList>
            <person name="Shelomi M."/>
            <person name="Han C.-J."/>
            <person name="Chen W.-M."/>
            <person name="Chen H.-K."/>
            <person name="Liaw S.-J."/>
            <person name="Muhle E."/>
            <person name="Clermont D."/>
        </authorList>
    </citation>
    <scope>NUCLEOTIDE SEQUENCE</scope>
    <source>
        <strain evidence="2">09-1422</strain>
    </source>
</reference>
<feature type="domain" description="Baseplate structural protein Gp10 C-terminal" evidence="1">
    <location>
        <begin position="181"/>
        <end position="275"/>
    </location>
</feature>
<evidence type="ECO:0000313" key="2">
    <source>
        <dbReference type="EMBL" id="MCW3168899.1"/>
    </source>
</evidence>
<dbReference type="Pfam" id="PF21939">
    <property type="entry name" value="Gp10_C"/>
    <property type="match status" value="1"/>
</dbReference>
<accession>A0ABT3HYM7</accession>
<dbReference type="Proteomes" id="UP001163731">
    <property type="component" value="Unassembled WGS sequence"/>
</dbReference>
<dbReference type="SUPFAM" id="SSF88874">
    <property type="entry name" value="Receptor-binding domain of short tail fibre protein gp12"/>
    <property type="match status" value="1"/>
</dbReference>
<gene>
    <name evidence="2" type="ORF">OMO38_10235</name>
</gene>
<name>A0ABT3HYM7_9FLAO</name>
<protein>
    <recommendedName>
        <fullName evidence="1">Baseplate structural protein Gp10 C-terminal domain-containing protein</fullName>
    </recommendedName>
</protein>
<comment type="caution">
    <text evidence="2">The sequence shown here is derived from an EMBL/GenBank/DDBJ whole genome shotgun (WGS) entry which is preliminary data.</text>
</comment>
<dbReference type="EMBL" id="JAPDHW010000006">
    <property type="protein sequence ID" value="MCW3168899.1"/>
    <property type="molecule type" value="Genomic_DNA"/>
</dbReference>